<dbReference type="EMBL" id="CAJOBF010003840">
    <property type="protein sequence ID" value="CAF4111577.1"/>
    <property type="molecule type" value="Genomic_DNA"/>
</dbReference>
<evidence type="ECO:0000313" key="2">
    <source>
        <dbReference type="EMBL" id="CAF4041072.1"/>
    </source>
</evidence>
<protein>
    <submittedName>
        <fullName evidence="3">Uncharacterized protein</fullName>
    </submittedName>
</protein>
<comment type="caution">
    <text evidence="3">The sequence shown here is derived from an EMBL/GenBank/DDBJ whole genome shotgun (WGS) entry which is preliminary data.</text>
</comment>
<organism evidence="3 4">
    <name type="scientific">Rotaria magnacalcarata</name>
    <dbReference type="NCBI Taxonomy" id="392030"/>
    <lineage>
        <taxon>Eukaryota</taxon>
        <taxon>Metazoa</taxon>
        <taxon>Spiralia</taxon>
        <taxon>Gnathifera</taxon>
        <taxon>Rotifera</taxon>
        <taxon>Eurotatoria</taxon>
        <taxon>Bdelloidea</taxon>
        <taxon>Philodinida</taxon>
        <taxon>Philodinidae</taxon>
        <taxon>Rotaria</taxon>
    </lineage>
</organism>
<name>A0A819VLW4_9BILA</name>
<dbReference type="PANTHER" id="PTHR43881:SF1">
    <property type="entry name" value="GAMMA-GLUTAMYLTRANSPEPTIDASE (AFU_ORTHOLOGUE AFUA_4G13580)"/>
    <property type="match status" value="1"/>
</dbReference>
<dbReference type="SUPFAM" id="SSF56235">
    <property type="entry name" value="N-terminal nucleophile aminohydrolases (Ntn hydrolases)"/>
    <property type="match status" value="1"/>
</dbReference>
<gene>
    <name evidence="1" type="ORF">BYL167_LOCUS11941</name>
    <name evidence="2" type="ORF">GIL414_LOCUS13909</name>
    <name evidence="3" type="ORF">UXM345_LOCUS22863</name>
</gene>
<dbReference type="InterPro" id="IPR052896">
    <property type="entry name" value="GGT-like_enzyme"/>
</dbReference>
<dbReference type="EMBL" id="CAJOBH010003847">
    <property type="protein sequence ID" value="CAF3968432.1"/>
    <property type="molecule type" value="Genomic_DNA"/>
</dbReference>
<dbReference type="Proteomes" id="UP000663842">
    <property type="component" value="Unassembled WGS sequence"/>
</dbReference>
<dbReference type="AlphaFoldDB" id="A0A819VLW4"/>
<dbReference type="Proteomes" id="UP000681720">
    <property type="component" value="Unassembled WGS sequence"/>
</dbReference>
<accession>A0A819VLW4</accession>
<proteinExistence type="predicted"/>
<evidence type="ECO:0000313" key="3">
    <source>
        <dbReference type="EMBL" id="CAF4111577.1"/>
    </source>
</evidence>
<reference evidence="3" key="1">
    <citation type="submission" date="2021-02" db="EMBL/GenBank/DDBJ databases">
        <authorList>
            <person name="Nowell W R."/>
        </authorList>
    </citation>
    <scope>NUCLEOTIDE SEQUENCE</scope>
</reference>
<dbReference type="Proteomes" id="UP000681967">
    <property type="component" value="Unassembled WGS sequence"/>
</dbReference>
<sequence length="201" mass="23280">MIRFYKIRHLDVTLRLSDRLMSTIFERLDQLISLNVSTPRLYSLTIAHWNSSIIKRLPLYPTSNSICRIDLQNSHYLKCDHYFNSEQCATFLRSPLVNKFIVMLEENIKNMTHDENIKFNNDLNLNFKSHRSVQHQAGSEILRRGGIVADATVAAHNVTEACSYGIGGDCFVLYYNNQTKRISFLNGSNRNPKSFTLDIFR</sequence>
<dbReference type="Pfam" id="PF01019">
    <property type="entry name" value="G_glu_transpept"/>
    <property type="match status" value="1"/>
</dbReference>
<evidence type="ECO:0000313" key="1">
    <source>
        <dbReference type="EMBL" id="CAF3968432.1"/>
    </source>
</evidence>
<dbReference type="PANTHER" id="PTHR43881">
    <property type="entry name" value="GAMMA-GLUTAMYLTRANSPEPTIDASE (AFU_ORTHOLOGUE AFUA_4G13580)"/>
    <property type="match status" value="1"/>
</dbReference>
<evidence type="ECO:0000313" key="4">
    <source>
        <dbReference type="Proteomes" id="UP000663842"/>
    </source>
</evidence>
<dbReference type="InterPro" id="IPR029055">
    <property type="entry name" value="Ntn_hydrolases_N"/>
</dbReference>
<dbReference type="EMBL" id="CAJOBJ010005751">
    <property type="protein sequence ID" value="CAF4041072.1"/>
    <property type="molecule type" value="Genomic_DNA"/>
</dbReference>